<dbReference type="PANTHER" id="PTHR28071">
    <property type="entry name" value="REDOX PROTEIN FMP46, MITOCHONDRIAL-RELATED"/>
    <property type="match status" value="1"/>
</dbReference>
<comment type="subcellular location">
    <subcellularLocation>
        <location evidence="2">Mitochondrion</location>
    </subcellularLocation>
</comment>
<organism evidence="7 8">
    <name type="scientific">Rhizopus stolonifer</name>
    <name type="common">Rhizopus nigricans</name>
    <dbReference type="NCBI Taxonomy" id="4846"/>
    <lineage>
        <taxon>Eukaryota</taxon>
        <taxon>Fungi</taxon>
        <taxon>Fungi incertae sedis</taxon>
        <taxon>Mucoromycota</taxon>
        <taxon>Mucoromycotina</taxon>
        <taxon>Mucoromycetes</taxon>
        <taxon>Mucorales</taxon>
        <taxon>Mucorineae</taxon>
        <taxon>Rhizopodaceae</taxon>
        <taxon>Rhizopus</taxon>
    </lineage>
</organism>
<dbReference type="PROSITE" id="PS51353">
    <property type="entry name" value="ARSC"/>
    <property type="match status" value="1"/>
</dbReference>
<comment type="caution">
    <text evidence="7">The sequence shown here is derived from an EMBL/GenBank/DDBJ whole genome shotgun (WGS) entry which is preliminary data.</text>
</comment>
<dbReference type="GO" id="GO:0016491">
    <property type="term" value="F:oxidoreductase activity"/>
    <property type="evidence" value="ECO:0007669"/>
    <property type="project" value="UniProtKB-KW"/>
</dbReference>
<dbReference type="Pfam" id="PF07955">
    <property type="entry name" value="DUF1687"/>
    <property type="match status" value="1"/>
</dbReference>
<evidence type="ECO:0000256" key="3">
    <source>
        <dbReference type="ARBA" id="ARBA00009734"/>
    </source>
</evidence>
<dbReference type="Gene3D" id="3.40.30.10">
    <property type="entry name" value="Glutaredoxin"/>
    <property type="match status" value="1"/>
</dbReference>
<reference evidence="7 8" key="1">
    <citation type="journal article" date="2018" name="G3 (Bethesda)">
        <title>Phylogenetic and Phylogenomic Definition of Rhizopus Species.</title>
        <authorList>
            <person name="Gryganskyi A.P."/>
            <person name="Golan J."/>
            <person name="Dolatabadi S."/>
            <person name="Mondo S."/>
            <person name="Robb S."/>
            <person name="Idnurm A."/>
            <person name="Muszewska A."/>
            <person name="Steczkiewicz K."/>
            <person name="Masonjones S."/>
            <person name="Liao H.L."/>
            <person name="Gajdeczka M.T."/>
            <person name="Anike F."/>
            <person name="Vuek A."/>
            <person name="Anishchenko I.M."/>
            <person name="Voigt K."/>
            <person name="de Hoog G.S."/>
            <person name="Smith M.E."/>
            <person name="Heitman J."/>
            <person name="Vilgalys R."/>
            <person name="Stajich J.E."/>
        </authorList>
    </citation>
    <scope>NUCLEOTIDE SEQUENCE [LARGE SCALE GENOMIC DNA]</scope>
    <source>
        <strain evidence="7 8">LSU 92-RS-03</strain>
    </source>
</reference>
<protein>
    <submittedName>
        <fullName evidence="7">Uncharacterized protein</fullName>
    </submittedName>
</protein>
<dbReference type="GO" id="GO:0005739">
    <property type="term" value="C:mitochondrion"/>
    <property type="evidence" value="ECO:0007669"/>
    <property type="project" value="UniProtKB-SubCell"/>
</dbReference>
<comment type="similarity">
    <text evidence="3">Belongs to the FMP46 family.</text>
</comment>
<evidence type="ECO:0000256" key="1">
    <source>
        <dbReference type="ARBA" id="ARBA00002963"/>
    </source>
</evidence>
<dbReference type="InterPro" id="IPR006660">
    <property type="entry name" value="Arsenate_reductase-like"/>
</dbReference>
<dbReference type="PANTHER" id="PTHR28071:SF1">
    <property type="entry name" value="REDOX PROTEIN FMP46, MITOCHONDRIAL-RELATED"/>
    <property type="match status" value="1"/>
</dbReference>
<keyword evidence="5" id="KW-0560">Oxidoreductase</keyword>
<name>A0A367K3B5_RHIST</name>
<evidence type="ECO:0000256" key="6">
    <source>
        <dbReference type="ARBA" id="ARBA00023128"/>
    </source>
</evidence>
<evidence type="ECO:0000256" key="5">
    <source>
        <dbReference type="ARBA" id="ARBA00023002"/>
    </source>
</evidence>
<dbReference type="Proteomes" id="UP000253551">
    <property type="component" value="Unassembled WGS sequence"/>
</dbReference>
<evidence type="ECO:0000256" key="4">
    <source>
        <dbReference type="ARBA" id="ARBA00022946"/>
    </source>
</evidence>
<dbReference type="OrthoDB" id="59229at2759"/>
<accession>A0A367K3B5</accession>
<keyword evidence="8" id="KW-1185">Reference proteome</keyword>
<dbReference type="InterPro" id="IPR036249">
    <property type="entry name" value="Thioredoxin-like_sf"/>
</dbReference>
<keyword evidence="4" id="KW-0809">Transit peptide</keyword>
<evidence type="ECO:0000256" key="2">
    <source>
        <dbReference type="ARBA" id="ARBA00004173"/>
    </source>
</evidence>
<gene>
    <name evidence="7" type="ORF">CU098_011134</name>
</gene>
<comment type="function">
    <text evidence="1">Putative mitochondrial redox protein which could be involved in the reduction of small toxic molecules.</text>
</comment>
<dbReference type="AlphaFoldDB" id="A0A367K3B5"/>
<dbReference type="EMBL" id="PJQM01002278">
    <property type="protein sequence ID" value="RCH96678.1"/>
    <property type="molecule type" value="Genomic_DNA"/>
</dbReference>
<sequence length="133" mass="15333">MSFRPPRTLPILTLFHNVRSNQSKAALVMLQNKQKNLEGEERYRIDVMDEFKQPPTDTQLRQVASFLNSSTPWKDMLLPEASERVDNSNDAFQLVKNQPRLLQCPIVVDWENGRAALGAKDLEAIEKLINERK</sequence>
<proteinExistence type="inferred from homology"/>
<dbReference type="SUPFAM" id="SSF52833">
    <property type="entry name" value="Thioredoxin-like"/>
    <property type="match status" value="1"/>
</dbReference>
<evidence type="ECO:0000313" key="7">
    <source>
        <dbReference type="EMBL" id="RCH96678.1"/>
    </source>
</evidence>
<evidence type="ECO:0000313" key="8">
    <source>
        <dbReference type="Proteomes" id="UP000253551"/>
    </source>
</evidence>
<keyword evidence="6" id="KW-0496">Mitochondrion</keyword>
<dbReference type="InterPro" id="IPR012882">
    <property type="entry name" value="Fmp46"/>
</dbReference>